<dbReference type="SUPFAM" id="SSF51206">
    <property type="entry name" value="cAMP-binding domain-like"/>
    <property type="match status" value="1"/>
</dbReference>
<evidence type="ECO:0000313" key="3">
    <source>
        <dbReference type="Proteomes" id="UP000069162"/>
    </source>
</evidence>
<evidence type="ECO:0000259" key="1">
    <source>
        <dbReference type="Pfam" id="PF15977"/>
    </source>
</evidence>
<dbReference type="InterPro" id="IPR041687">
    <property type="entry name" value="HTH_46"/>
</dbReference>
<dbReference type="OrthoDB" id="6625231at2"/>
<dbReference type="Pfam" id="PF15977">
    <property type="entry name" value="HTH_46"/>
    <property type="match status" value="1"/>
</dbReference>
<organism evidence="2 3">
    <name type="scientific">[Enterobacter] lignolyticus</name>
    <dbReference type="NCBI Taxonomy" id="1334193"/>
    <lineage>
        <taxon>Bacteria</taxon>
        <taxon>Pseudomonadati</taxon>
        <taxon>Pseudomonadota</taxon>
        <taxon>Gammaproteobacteria</taxon>
        <taxon>Enterobacterales</taxon>
        <taxon>Enterobacteriaceae</taxon>
        <taxon>Pluralibacter</taxon>
    </lineage>
</organism>
<name>A0A806X4N3_9ENTR</name>
<protein>
    <recommendedName>
        <fullName evidence="1">IprA winged helix-turn-helix domain-containing protein</fullName>
    </recommendedName>
</protein>
<dbReference type="EMBL" id="CP012871">
    <property type="protein sequence ID" value="ALR76574.1"/>
    <property type="molecule type" value="Genomic_DNA"/>
</dbReference>
<dbReference type="AlphaFoldDB" id="A0A806X4N3"/>
<accession>A0A806X4N3</accession>
<reference evidence="3" key="1">
    <citation type="submission" date="2015-10" db="EMBL/GenBank/DDBJ databases">
        <title>Complete Genome Sequencing of Klebsiella sp. strain G5.</title>
        <authorList>
            <person name="Chan K.-G."/>
            <person name="Chen J.-W."/>
        </authorList>
    </citation>
    <scope>NUCLEOTIDE SEQUENCE [LARGE SCALE GENOMIC DNA]</scope>
    <source>
        <strain evidence="3">G5</strain>
    </source>
</reference>
<dbReference type="Proteomes" id="UP000069162">
    <property type="component" value="Chromosome"/>
</dbReference>
<dbReference type="KEGG" id="kle:AO703_09755"/>
<evidence type="ECO:0000313" key="2">
    <source>
        <dbReference type="EMBL" id="ALR76574.1"/>
    </source>
</evidence>
<feature type="domain" description="IprA winged helix-turn-helix" evidence="1">
    <location>
        <begin position="140"/>
        <end position="206"/>
    </location>
</feature>
<dbReference type="Gene3D" id="2.60.120.10">
    <property type="entry name" value="Jelly Rolls"/>
    <property type="match status" value="1"/>
</dbReference>
<gene>
    <name evidence="2" type="ORF">AO703_09755</name>
</gene>
<dbReference type="InterPro" id="IPR014710">
    <property type="entry name" value="RmlC-like_jellyroll"/>
</dbReference>
<sequence length="209" mass="23716">MDDNDAFPLPSNLPSSWTQALTRQLLQYVNLEDYAAAQRLPFVDNDVPVCYLIASGSVSVHRNADNLMIYRISAPLVLGLGMIRDVYIQTQEPCRLATLPLPQAHQLIQDNNLWELFARHMTMLSSKLYSHSKLLTAPTSYETIRTLLIALMREPEALRANTTAERYIRDRTLLSRSGVMKILSALKAGGYIVIEEGRLREIKKLPLKY</sequence>
<dbReference type="InterPro" id="IPR018490">
    <property type="entry name" value="cNMP-bd_dom_sf"/>
</dbReference>
<dbReference type="RefSeq" id="WP_062741084.1">
    <property type="nucleotide sequence ID" value="NZ_CP012871.1"/>
</dbReference>
<proteinExistence type="predicted"/>